<feature type="compositionally biased region" description="Polar residues" evidence="1">
    <location>
        <begin position="203"/>
        <end position="214"/>
    </location>
</feature>
<sequence length="471" mass="51305">MTVDGRWIGWVKYVSNARPVVFDGWLEREGGALRASRDTKPSTYREFLFGKPQQTDEEGTLEAVATQGLLRVTIQPSMATGVKLEHAPTKKTAAPASKMELPSLPGKKFFMAPSLTAEAGEVLVRNTTWSTTSYAPVGPPLADIKLHYETASTLLLRKVLDPLNPQHRTILAAAGLGEDEEAGGSGEENDVPEPSARRRLQDAFSTAGGSSQGSADKRRKRGSQAPAASNAAPIDLTDVVRIKREMPKMQGVAKDEVLVCDLTDEGPVWEAKKKARVQQHRPNKAGGESRQSPLPDANRIPLPEVSHNGQTYVVAKECQSFLVKVTARSSALFAVSLTVDGQTPGYRLTVTHGTAYWFDGWLDDHTPLTRAQREMQPSVFRGFRFGKVRYGGAPGSTSSAHGKLCLTVTRVAQGAVEPDLGYQAKAPVTKASVPSIEGKKFFMAPSLTFLYFYQPTNTQDVYLKSLYDLDE</sequence>
<evidence type="ECO:0000256" key="1">
    <source>
        <dbReference type="SAM" id="MobiDB-lite"/>
    </source>
</evidence>
<feature type="compositionally biased region" description="Acidic residues" evidence="1">
    <location>
        <begin position="177"/>
        <end position="191"/>
    </location>
</feature>
<evidence type="ECO:0000313" key="2">
    <source>
        <dbReference type="EMBL" id="KAK9807668.1"/>
    </source>
</evidence>
<dbReference type="AlphaFoldDB" id="A0AAW1PHK4"/>
<accession>A0AAW1PHK4</accession>
<proteinExistence type="predicted"/>
<dbReference type="Proteomes" id="UP001489004">
    <property type="component" value="Unassembled WGS sequence"/>
</dbReference>
<reference evidence="2 3" key="1">
    <citation type="journal article" date="2024" name="Nat. Commun.">
        <title>Phylogenomics reveals the evolutionary origins of lichenization in chlorophyte algae.</title>
        <authorList>
            <person name="Puginier C."/>
            <person name="Libourel C."/>
            <person name="Otte J."/>
            <person name="Skaloud P."/>
            <person name="Haon M."/>
            <person name="Grisel S."/>
            <person name="Petersen M."/>
            <person name="Berrin J.G."/>
            <person name="Delaux P.M."/>
            <person name="Dal Grande F."/>
            <person name="Keller J."/>
        </authorList>
    </citation>
    <scope>NUCLEOTIDE SEQUENCE [LARGE SCALE GENOMIC DNA]</scope>
    <source>
        <strain evidence="2 3">SAG 2043</strain>
    </source>
</reference>
<feature type="region of interest" description="Disordered" evidence="1">
    <location>
        <begin position="175"/>
        <end position="230"/>
    </location>
</feature>
<evidence type="ECO:0000313" key="3">
    <source>
        <dbReference type="Proteomes" id="UP001489004"/>
    </source>
</evidence>
<dbReference type="EMBL" id="JALJOR010000012">
    <property type="protein sequence ID" value="KAK9807668.1"/>
    <property type="molecule type" value="Genomic_DNA"/>
</dbReference>
<comment type="caution">
    <text evidence="2">The sequence shown here is derived from an EMBL/GenBank/DDBJ whole genome shotgun (WGS) entry which is preliminary data.</text>
</comment>
<keyword evidence="3" id="KW-1185">Reference proteome</keyword>
<gene>
    <name evidence="2" type="ORF">WJX72_005788</name>
</gene>
<feature type="compositionally biased region" description="Basic residues" evidence="1">
    <location>
        <begin position="273"/>
        <end position="283"/>
    </location>
</feature>
<name>A0AAW1PHK4_9CHLO</name>
<feature type="region of interest" description="Disordered" evidence="1">
    <location>
        <begin position="272"/>
        <end position="298"/>
    </location>
</feature>
<organism evidence="2 3">
    <name type="scientific">[Myrmecia] bisecta</name>
    <dbReference type="NCBI Taxonomy" id="41462"/>
    <lineage>
        <taxon>Eukaryota</taxon>
        <taxon>Viridiplantae</taxon>
        <taxon>Chlorophyta</taxon>
        <taxon>core chlorophytes</taxon>
        <taxon>Trebouxiophyceae</taxon>
        <taxon>Trebouxiales</taxon>
        <taxon>Trebouxiaceae</taxon>
        <taxon>Myrmecia</taxon>
    </lineage>
</organism>
<protein>
    <submittedName>
        <fullName evidence="2">Uncharacterized protein</fullName>
    </submittedName>
</protein>